<dbReference type="InterPro" id="IPR043504">
    <property type="entry name" value="Peptidase_S1_PA_chymotrypsin"/>
</dbReference>
<dbReference type="Ensembl" id="ENSRNOT00000027918.7">
    <property type="protein sequence ID" value="ENSRNOP00000027918.5"/>
    <property type="gene ID" value="ENSRNOG00000087335.1"/>
</dbReference>
<protein>
    <submittedName>
        <fullName evidence="9">Mast cell protease 4</fullName>
    </submittedName>
</protein>
<dbReference type="SUPFAM" id="SSF50494">
    <property type="entry name" value="Trypsin-like serine proteases"/>
    <property type="match status" value="1"/>
</dbReference>
<keyword evidence="1" id="KW-0645">Protease</keyword>
<keyword evidence="4" id="KW-0720">Serine protease</keyword>
<gene>
    <name evidence="11" type="primary">Mcpt4l1</name>
    <name evidence="9" type="synonym">Mcpt4</name>
</gene>
<dbReference type="InterPro" id="IPR009003">
    <property type="entry name" value="Peptidase_S1_PA"/>
</dbReference>
<dbReference type="CDD" id="cd00190">
    <property type="entry name" value="Tryp_SPc"/>
    <property type="match status" value="1"/>
</dbReference>
<feature type="signal peptide" evidence="7">
    <location>
        <begin position="1"/>
        <end position="20"/>
    </location>
</feature>
<reference evidence="9" key="3">
    <citation type="submission" date="2025-09" db="UniProtKB">
        <authorList>
            <consortium name="Ensembl"/>
        </authorList>
    </citation>
    <scope>IDENTIFICATION</scope>
    <source>
        <strain evidence="9">Brown Norway</strain>
    </source>
</reference>
<evidence type="ECO:0000256" key="5">
    <source>
        <dbReference type="ARBA" id="ARBA00023145"/>
    </source>
</evidence>
<evidence type="ECO:0000313" key="11">
    <source>
        <dbReference type="RGD" id="1303109"/>
    </source>
</evidence>
<dbReference type="PANTHER" id="PTHR24271">
    <property type="entry name" value="KALLIKREIN-RELATED"/>
    <property type="match status" value="1"/>
</dbReference>
<dbReference type="Gene3D" id="2.40.10.10">
    <property type="entry name" value="Trypsin-like serine proteases"/>
    <property type="match status" value="2"/>
</dbReference>
<proteinExistence type="predicted"/>
<sequence length="246" mass="27711">MQPHISLAVLCWMFCKLVTGDWVFFVPEEIIGGVESIPHSRPYMALLKIVTEEGHVTFCGGFLISHLFVMTAAHCRGKEITVILGAHDMSKRESTQQKIKVEKQIFYPKYNFFPISMTSLLTPTVNVIPLPQSSDFIKPGKMCWAAGWGRTGVTEPTSDTLREVKLRIMEKKACWYFWHYDNRFQICVGSPEMLKLTYKEDSGGPLVCAGVAHGIVSHGRGRGKPPIIFTRISSYVPWIDTVIKGN</sequence>
<dbReference type="PANTHER" id="PTHR24271:SF23">
    <property type="entry name" value="CHYMASE 2, MAST CELL-RELATED"/>
    <property type="match status" value="1"/>
</dbReference>
<evidence type="ECO:0000313" key="9">
    <source>
        <dbReference type="Ensembl" id="ENSRNOP00000027918.5"/>
    </source>
</evidence>
<organism evidence="9 10">
    <name type="scientific">Rattus norvegicus</name>
    <name type="common">Rat</name>
    <dbReference type="NCBI Taxonomy" id="10116"/>
    <lineage>
        <taxon>Eukaryota</taxon>
        <taxon>Metazoa</taxon>
        <taxon>Chordata</taxon>
        <taxon>Craniata</taxon>
        <taxon>Vertebrata</taxon>
        <taxon>Euteleostomi</taxon>
        <taxon>Mammalia</taxon>
        <taxon>Eutheria</taxon>
        <taxon>Euarchontoglires</taxon>
        <taxon>Glires</taxon>
        <taxon>Rodentia</taxon>
        <taxon>Myomorpha</taxon>
        <taxon>Muroidea</taxon>
        <taxon>Muridae</taxon>
        <taxon>Murinae</taxon>
        <taxon>Rattus</taxon>
    </lineage>
</organism>
<dbReference type="InterPro" id="IPR018114">
    <property type="entry name" value="TRYPSIN_HIS"/>
</dbReference>
<dbReference type="InterPro" id="IPR001254">
    <property type="entry name" value="Trypsin_dom"/>
</dbReference>
<evidence type="ECO:0000259" key="8">
    <source>
        <dbReference type="PROSITE" id="PS50240"/>
    </source>
</evidence>
<dbReference type="PRINTS" id="PR00722">
    <property type="entry name" value="CHYMOTRYPSIN"/>
</dbReference>
<evidence type="ECO:0000256" key="3">
    <source>
        <dbReference type="ARBA" id="ARBA00022801"/>
    </source>
</evidence>
<evidence type="ECO:0000256" key="1">
    <source>
        <dbReference type="ARBA" id="ARBA00022670"/>
    </source>
</evidence>
<evidence type="ECO:0000256" key="7">
    <source>
        <dbReference type="SAM" id="SignalP"/>
    </source>
</evidence>
<dbReference type="GO" id="GO:0006508">
    <property type="term" value="P:proteolysis"/>
    <property type="evidence" value="ECO:0007669"/>
    <property type="project" value="UniProtKB-KW"/>
</dbReference>
<dbReference type="Proteomes" id="UP000002494">
    <property type="component" value="Chromosome 15"/>
</dbReference>
<dbReference type="AlphaFoldDB" id="A0A8L2QF09"/>
<keyword evidence="10" id="KW-1185">Reference proteome</keyword>
<dbReference type="RGD" id="1303109">
    <property type="gene designation" value="Mcpt4l1"/>
</dbReference>
<dbReference type="PROSITE" id="PS50240">
    <property type="entry name" value="TRYPSIN_DOM"/>
    <property type="match status" value="1"/>
</dbReference>
<dbReference type="InterPro" id="IPR001314">
    <property type="entry name" value="Peptidase_S1A"/>
</dbReference>
<dbReference type="AGR" id="RGD:1303109"/>
<accession>A0A8L2QF09</accession>
<evidence type="ECO:0000256" key="2">
    <source>
        <dbReference type="ARBA" id="ARBA00022729"/>
    </source>
</evidence>
<reference evidence="9" key="1">
    <citation type="submission" date="2024-01" db="EMBL/GenBank/DDBJ databases">
        <title>GRCr8: a new rat reference genome assembly contstructed from accurate long reads and long range scaffolding.</title>
        <authorList>
            <person name="Doris P.A."/>
            <person name="Kalbfleisch T."/>
            <person name="Li K."/>
            <person name="Howe K."/>
            <person name="Wood J."/>
        </authorList>
    </citation>
    <scope>NUCLEOTIDE SEQUENCE [LARGE SCALE GENOMIC DNA]</scope>
    <source>
        <strain evidence="9">Brown Norway</strain>
    </source>
</reference>
<feature type="chain" id="PRO_5046924440" evidence="7">
    <location>
        <begin position="21"/>
        <end position="246"/>
    </location>
</feature>
<name>A0A8L2QF09_RAT</name>
<keyword evidence="3" id="KW-0378">Hydrolase</keyword>
<reference evidence="9" key="2">
    <citation type="submission" date="2025-08" db="UniProtKB">
        <authorList>
            <consortium name="Ensembl"/>
        </authorList>
    </citation>
    <scope>IDENTIFICATION</scope>
    <source>
        <strain evidence="9">Brown Norway</strain>
    </source>
</reference>
<dbReference type="Pfam" id="PF00089">
    <property type="entry name" value="Trypsin"/>
    <property type="match status" value="1"/>
</dbReference>
<evidence type="ECO:0000313" key="10">
    <source>
        <dbReference type="Proteomes" id="UP000002494"/>
    </source>
</evidence>
<keyword evidence="2 7" id="KW-0732">Signal</keyword>
<keyword evidence="6" id="KW-1015">Disulfide bond</keyword>
<dbReference type="OrthoDB" id="5565075at2759"/>
<evidence type="ECO:0000256" key="6">
    <source>
        <dbReference type="ARBA" id="ARBA00023157"/>
    </source>
</evidence>
<feature type="domain" description="Peptidase S1" evidence="8">
    <location>
        <begin position="30"/>
        <end position="244"/>
    </location>
</feature>
<dbReference type="GeneTree" id="ENSGT01030000234551"/>
<keyword evidence="5" id="KW-0865">Zymogen</keyword>
<evidence type="ECO:0000256" key="4">
    <source>
        <dbReference type="ARBA" id="ARBA00022825"/>
    </source>
</evidence>
<dbReference type="PROSITE" id="PS00134">
    <property type="entry name" value="TRYPSIN_HIS"/>
    <property type="match status" value="1"/>
</dbReference>
<dbReference type="SMART" id="SM00020">
    <property type="entry name" value="Tryp_SPc"/>
    <property type="match status" value="1"/>
</dbReference>
<dbReference type="GO" id="GO:0004252">
    <property type="term" value="F:serine-type endopeptidase activity"/>
    <property type="evidence" value="ECO:0007669"/>
    <property type="project" value="InterPro"/>
</dbReference>